<protein>
    <submittedName>
        <fullName evidence="7">Hydroxyacid dehydrogenase</fullName>
    </submittedName>
</protein>
<dbReference type="PANTHER" id="PTHR43026:SF1">
    <property type="entry name" value="2-HYDROXYACID DEHYDROGENASE HOMOLOG 1-RELATED"/>
    <property type="match status" value="1"/>
</dbReference>
<proteinExistence type="inferred from homology"/>
<dbReference type="SUPFAM" id="SSF52283">
    <property type="entry name" value="Formate/glycerate dehydrogenase catalytic domain-like"/>
    <property type="match status" value="1"/>
</dbReference>
<reference evidence="8" key="1">
    <citation type="submission" date="2018-02" db="EMBL/GenBank/DDBJ databases">
        <authorList>
            <person name="Moore K."/>
            <person name="Momper L."/>
        </authorList>
    </citation>
    <scope>NUCLEOTIDE SEQUENCE [LARGE SCALE GENOMIC DNA]</scope>
    <source>
        <strain evidence="8">ULC18</strain>
    </source>
</reference>
<dbReference type="InterPro" id="IPR029753">
    <property type="entry name" value="D-isomer_DH_CS"/>
</dbReference>
<dbReference type="EMBL" id="PVWK01000021">
    <property type="protein sequence ID" value="PSB33090.1"/>
    <property type="molecule type" value="Genomic_DNA"/>
</dbReference>
<dbReference type="AlphaFoldDB" id="A0A2T1EJZ9"/>
<evidence type="ECO:0000313" key="7">
    <source>
        <dbReference type="EMBL" id="PSB33090.1"/>
    </source>
</evidence>
<keyword evidence="8" id="KW-1185">Reference proteome</keyword>
<keyword evidence="3" id="KW-0520">NAD</keyword>
<dbReference type="Gene3D" id="3.40.50.720">
    <property type="entry name" value="NAD(P)-binding Rossmann-like Domain"/>
    <property type="match status" value="2"/>
</dbReference>
<dbReference type="CDD" id="cd12183">
    <property type="entry name" value="LDH_like_2"/>
    <property type="match status" value="1"/>
</dbReference>
<gene>
    <name evidence="7" type="ORF">C7B82_04650</name>
</gene>
<dbReference type="InterPro" id="IPR029752">
    <property type="entry name" value="D-isomer_DH_CS1"/>
</dbReference>
<sequence>MKVVVFSTKKYDRQFLEAANVDHNHELVFLEPQLNELTASLAEGFPAVCLFVNDIANAQTLATLAANGTRVIALRSAGFNNVDLHAAAAVEIKVVRVPAYSPYAVAEHTVGLILMLNRKLYRAYNRVRDDNFSLDGLLGFNLHGRTVGIIGTGKIGLIFARIMHGFGCSLLGYDAYPNPEFEAIGASRYVELSELLENADILSLHCPLLPETHHLINANTINQMKPGVMLINTSRGGLIDTKAVIKGIKTGQIGYLGIDVYEQEDNLFFEDLSDTVIQDDAFQQLQSFSNVVITAHQAFFTRDALESIARTTLSNLTDFEQGHPCANEIKATKKVAVMGSV</sequence>
<feature type="domain" description="D-isomer specific 2-hydroxyacid dehydrogenase catalytic" evidence="5">
    <location>
        <begin position="3"/>
        <end position="329"/>
    </location>
</feature>
<name>A0A2T1EJZ9_9CYAN</name>
<dbReference type="Pfam" id="PF02826">
    <property type="entry name" value="2-Hacid_dh_C"/>
    <property type="match status" value="1"/>
</dbReference>
<evidence type="ECO:0000256" key="1">
    <source>
        <dbReference type="ARBA" id="ARBA00005854"/>
    </source>
</evidence>
<dbReference type="PROSITE" id="PS00065">
    <property type="entry name" value="D_2_HYDROXYACID_DH_1"/>
    <property type="match status" value="1"/>
</dbReference>
<dbReference type="PANTHER" id="PTHR43026">
    <property type="entry name" value="2-HYDROXYACID DEHYDROGENASE HOMOLOG 1-RELATED"/>
    <property type="match status" value="1"/>
</dbReference>
<feature type="domain" description="D-isomer specific 2-hydroxyacid dehydrogenase NAD-binding" evidence="6">
    <location>
        <begin position="110"/>
        <end position="298"/>
    </location>
</feature>
<dbReference type="GO" id="GO:0008720">
    <property type="term" value="F:D-lactate dehydrogenase (NAD+) activity"/>
    <property type="evidence" value="ECO:0007669"/>
    <property type="project" value="TreeGrafter"/>
</dbReference>
<dbReference type="OrthoDB" id="9805416at2"/>
<evidence type="ECO:0000256" key="4">
    <source>
        <dbReference type="RuleBase" id="RU003719"/>
    </source>
</evidence>
<dbReference type="PROSITE" id="PS00670">
    <property type="entry name" value="D_2_HYDROXYACID_DH_2"/>
    <property type="match status" value="1"/>
</dbReference>
<comment type="similarity">
    <text evidence="1 4">Belongs to the D-isomer specific 2-hydroxyacid dehydrogenase family.</text>
</comment>
<evidence type="ECO:0000256" key="3">
    <source>
        <dbReference type="ARBA" id="ARBA00023027"/>
    </source>
</evidence>
<dbReference type="PROSITE" id="PS00671">
    <property type="entry name" value="D_2_HYDROXYACID_DH_3"/>
    <property type="match status" value="1"/>
</dbReference>
<dbReference type="SUPFAM" id="SSF51735">
    <property type="entry name" value="NAD(P)-binding Rossmann-fold domains"/>
    <property type="match status" value="1"/>
</dbReference>
<evidence type="ECO:0000259" key="6">
    <source>
        <dbReference type="Pfam" id="PF02826"/>
    </source>
</evidence>
<comment type="caution">
    <text evidence="7">The sequence shown here is derived from an EMBL/GenBank/DDBJ whole genome shotgun (WGS) entry which is preliminary data.</text>
</comment>
<dbReference type="Proteomes" id="UP000239576">
    <property type="component" value="Unassembled WGS sequence"/>
</dbReference>
<evidence type="ECO:0000313" key="8">
    <source>
        <dbReference type="Proteomes" id="UP000239576"/>
    </source>
</evidence>
<accession>A0A2T1EJZ9</accession>
<dbReference type="InterPro" id="IPR058205">
    <property type="entry name" value="D-LDH-like"/>
</dbReference>
<dbReference type="Pfam" id="PF00389">
    <property type="entry name" value="2-Hacid_dh"/>
    <property type="match status" value="1"/>
</dbReference>
<dbReference type="RefSeq" id="WP_106255152.1">
    <property type="nucleotide sequence ID" value="NZ_CAWNSW010000058.1"/>
</dbReference>
<dbReference type="InterPro" id="IPR006139">
    <property type="entry name" value="D-isomer_2_OHA_DH_cat_dom"/>
</dbReference>
<organism evidence="7 8">
    <name type="scientific">Stenomitos frigidus ULC18</name>
    <dbReference type="NCBI Taxonomy" id="2107698"/>
    <lineage>
        <taxon>Bacteria</taxon>
        <taxon>Bacillati</taxon>
        <taxon>Cyanobacteriota</taxon>
        <taxon>Cyanophyceae</taxon>
        <taxon>Leptolyngbyales</taxon>
        <taxon>Leptolyngbyaceae</taxon>
        <taxon>Stenomitos</taxon>
    </lineage>
</organism>
<reference evidence="7 8" key="2">
    <citation type="submission" date="2018-03" db="EMBL/GenBank/DDBJ databases">
        <title>The ancient ancestry and fast evolution of plastids.</title>
        <authorList>
            <person name="Moore K.R."/>
            <person name="Magnabosco C."/>
            <person name="Momper L."/>
            <person name="Gold D.A."/>
            <person name="Bosak T."/>
            <person name="Fournier G.P."/>
        </authorList>
    </citation>
    <scope>NUCLEOTIDE SEQUENCE [LARGE SCALE GENOMIC DNA]</scope>
    <source>
        <strain evidence="7 8">ULC18</strain>
    </source>
</reference>
<dbReference type="InterPro" id="IPR036291">
    <property type="entry name" value="NAD(P)-bd_dom_sf"/>
</dbReference>
<keyword evidence="2 4" id="KW-0560">Oxidoreductase</keyword>
<dbReference type="InterPro" id="IPR006140">
    <property type="entry name" value="D-isomer_DH_NAD-bd"/>
</dbReference>
<dbReference type="GO" id="GO:0051287">
    <property type="term" value="F:NAD binding"/>
    <property type="evidence" value="ECO:0007669"/>
    <property type="project" value="InterPro"/>
</dbReference>
<evidence type="ECO:0000259" key="5">
    <source>
        <dbReference type="Pfam" id="PF00389"/>
    </source>
</evidence>
<evidence type="ECO:0000256" key="2">
    <source>
        <dbReference type="ARBA" id="ARBA00023002"/>
    </source>
</evidence>
<dbReference type="FunFam" id="3.40.50.720:FF:000292">
    <property type="entry name" value="Putative D-lactate dehydrogenase"/>
    <property type="match status" value="1"/>
</dbReference>